<accession>A0A4S8RRC2</accession>
<dbReference type="RefSeq" id="WP_136564575.1">
    <property type="nucleotide sequence ID" value="NZ_SNTZ01000001.1"/>
</dbReference>
<dbReference type="AlphaFoldDB" id="A0A4S8RRC2"/>
<evidence type="ECO:0000313" key="2">
    <source>
        <dbReference type="Proteomes" id="UP000310406"/>
    </source>
</evidence>
<gene>
    <name evidence="1" type="ORF">EZV76_00110</name>
</gene>
<protein>
    <submittedName>
        <fullName evidence="1">Uncharacterized protein</fullName>
    </submittedName>
</protein>
<comment type="caution">
    <text evidence="1">The sequence shown here is derived from an EMBL/GenBank/DDBJ whole genome shotgun (WGS) entry which is preliminary data.</text>
</comment>
<name>A0A4S8RRC2_9FLAO</name>
<reference evidence="1 2" key="1">
    <citation type="submission" date="2019-03" db="EMBL/GenBank/DDBJ databases">
        <title>Muricauda SCR12 sp.nov, a marine bacterium isolated from Pacific Ocean:the Okinawa trough.</title>
        <authorList>
            <person name="Liu L."/>
        </authorList>
    </citation>
    <scope>NUCLEOTIDE SEQUENCE [LARGE SCALE GENOMIC DNA]</scope>
    <source>
        <strain evidence="1 2">SCR12</strain>
    </source>
</reference>
<proteinExistence type="predicted"/>
<dbReference type="Proteomes" id="UP000310406">
    <property type="component" value="Unassembled WGS sequence"/>
</dbReference>
<organism evidence="1 2">
    <name type="scientific">Flagellimonas alvinocaridis</name>
    <dbReference type="NCBI Taxonomy" id="2530200"/>
    <lineage>
        <taxon>Bacteria</taxon>
        <taxon>Pseudomonadati</taxon>
        <taxon>Bacteroidota</taxon>
        <taxon>Flavobacteriia</taxon>
        <taxon>Flavobacteriales</taxon>
        <taxon>Flavobacteriaceae</taxon>
        <taxon>Flagellimonas</taxon>
    </lineage>
</organism>
<dbReference type="EMBL" id="SNTZ01000001">
    <property type="protein sequence ID" value="THV60780.1"/>
    <property type="molecule type" value="Genomic_DNA"/>
</dbReference>
<sequence length="103" mass="11662">MRNRFYSSSSKILTERVYLIFSDVQHIPLRSAAFRKKTDSHSTSGKALHSKTSWTPSPFLAFHSVTPVRPDSYRDWTGTLHSRAKKGMESACQRKATASVFPT</sequence>
<evidence type="ECO:0000313" key="1">
    <source>
        <dbReference type="EMBL" id="THV60780.1"/>
    </source>
</evidence>
<keyword evidence="2" id="KW-1185">Reference proteome</keyword>